<organism evidence="2 3">
    <name type="scientific">Ilyodon furcidens</name>
    <name type="common">goldbreast splitfin</name>
    <dbReference type="NCBI Taxonomy" id="33524"/>
    <lineage>
        <taxon>Eukaryota</taxon>
        <taxon>Metazoa</taxon>
        <taxon>Chordata</taxon>
        <taxon>Craniata</taxon>
        <taxon>Vertebrata</taxon>
        <taxon>Euteleostomi</taxon>
        <taxon>Actinopterygii</taxon>
        <taxon>Neopterygii</taxon>
        <taxon>Teleostei</taxon>
        <taxon>Neoteleostei</taxon>
        <taxon>Acanthomorphata</taxon>
        <taxon>Ovalentaria</taxon>
        <taxon>Atherinomorphae</taxon>
        <taxon>Cyprinodontiformes</taxon>
        <taxon>Goodeidae</taxon>
        <taxon>Ilyodon</taxon>
    </lineage>
</organism>
<sequence length="102" mass="11723">MHLHQPPKNKALPLKCTPTKRRSTLSKPKNTCPTPIHQPEVAPRENPHRSPQNPLNGLCYHAMEVHEVGRIRQSAARSYLQGNDFENIFEWVKIISFFSTLL</sequence>
<evidence type="ECO:0000313" key="2">
    <source>
        <dbReference type="EMBL" id="MEQ2235094.1"/>
    </source>
</evidence>
<feature type="region of interest" description="Disordered" evidence="1">
    <location>
        <begin position="1"/>
        <end position="55"/>
    </location>
</feature>
<reference evidence="2 3" key="1">
    <citation type="submission" date="2021-06" db="EMBL/GenBank/DDBJ databases">
        <authorList>
            <person name="Palmer J.M."/>
        </authorList>
    </citation>
    <scope>NUCLEOTIDE SEQUENCE [LARGE SCALE GENOMIC DNA]</scope>
    <source>
        <strain evidence="3">if_2019</strain>
        <tissue evidence="2">Muscle</tissue>
    </source>
</reference>
<dbReference type="Proteomes" id="UP001482620">
    <property type="component" value="Unassembled WGS sequence"/>
</dbReference>
<evidence type="ECO:0000313" key="3">
    <source>
        <dbReference type="Proteomes" id="UP001482620"/>
    </source>
</evidence>
<protein>
    <submittedName>
        <fullName evidence="2">Uncharacterized protein</fullName>
    </submittedName>
</protein>
<comment type="caution">
    <text evidence="2">The sequence shown here is derived from an EMBL/GenBank/DDBJ whole genome shotgun (WGS) entry which is preliminary data.</text>
</comment>
<gene>
    <name evidence="2" type="ORF">ILYODFUR_038130</name>
</gene>
<name>A0ABV0TRG5_9TELE</name>
<accession>A0ABV0TRG5</accession>
<dbReference type="EMBL" id="JAHRIQ010043850">
    <property type="protein sequence ID" value="MEQ2235094.1"/>
    <property type="molecule type" value="Genomic_DNA"/>
</dbReference>
<proteinExistence type="predicted"/>
<evidence type="ECO:0000256" key="1">
    <source>
        <dbReference type="SAM" id="MobiDB-lite"/>
    </source>
</evidence>
<keyword evidence="3" id="KW-1185">Reference proteome</keyword>